<dbReference type="SMR" id="A0A0H3M789"/>
<dbReference type="HOGENOM" id="CLU_2789556_0_0_11"/>
<evidence type="ECO:0000313" key="2">
    <source>
        <dbReference type="EMBL" id="CAL70096.1"/>
    </source>
</evidence>
<dbReference type="AlphaFoldDB" id="A0A0H3M789"/>
<dbReference type="EMBL" id="AM408590">
    <property type="protein sequence ID" value="CAL70096.1"/>
    <property type="molecule type" value="Genomic_DNA"/>
</dbReference>
<dbReference type="Proteomes" id="UP000001472">
    <property type="component" value="Chromosome"/>
</dbReference>
<dbReference type="InterPro" id="IPR044054">
    <property type="entry name" value="Rv0078B"/>
</dbReference>
<reference evidence="2 3" key="1">
    <citation type="journal article" date="2007" name="Proc. Natl. Acad. Sci. U.S.A.">
        <title>Genome plasticity of BCG and impact on vaccine efficacy.</title>
        <authorList>
            <person name="Brosch R."/>
            <person name="Gordon S.V."/>
            <person name="Garnier T."/>
            <person name="Eiglmeier K."/>
            <person name="Frigui W."/>
            <person name="Valenti P."/>
            <person name="Dos Santos S."/>
            <person name="Duthoy S."/>
            <person name="Lacroix C."/>
            <person name="Garcia-Pelayo C."/>
            <person name="Inwald J.K."/>
            <person name="Golby P."/>
            <person name="Garcia J.N."/>
            <person name="Hewinson R.G."/>
            <person name="Behr M.A."/>
            <person name="Quail M.A."/>
            <person name="Churcher C."/>
            <person name="Barrell B.G."/>
            <person name="Parkhill J."/>
            <person name="Cole S.T."/>
        </authorList>
    </citation>
    <scope>NUCLEOTIDE SEQUENCE [LARGE SCALE GENOMIC DNA]</scope>
    <source>
        <strain evidence="3">BCG / Pasteur 1173P2</strain>
    </source>
</reference>
<gene>
    <name evidence="2" type="ordered locus">BCG_0111c</name>
</gene>
<evidence type="ECO:0000313" key="3">
    <source>
        <dbReference type="Proteomes" id="UP000001472"/>
    </source>
</evidence>
<accession>A0A0H3M789</accession>
<feature type="region of interest" description="Disordered" evidence="1">
    <location>
        <begin position="51"/>
        <end position="70"/>
    </location>
</feature>
<evidence type="ECO:0000256" key="1">
    <source>
        <dbReference type="SAM" id="MobiDB-lite"/>
    </source>
</evidence>
<sequence>MSVAVSVAAQKLRLALDMYEVGEQMQRMRLGRERPNADVVEIEAAIDAWRMTRPGAEEGDSAGPTSTRFT</sequence>
<dbReference type="KEGG" id="mbb:BCG_0111c"/>
<name>A0A0H3M789_MYCBP</name>
<organism evidence="2 3">
    <name type="scientific">Mycobacterium bovis (strain BCG / Pasteur 1173P2)</name>
    <dbReference type="NCBI Taxonomy" id="410289"/>
    <lineage>
        <taxon>Bacteria</taxon>
        <taxon>Bacillati</taxon>
        <taxon>Actinomycetota</taxon>
        <taxon>Actinomycetes</taxon>
        <taxon>Mycobacteriales</taxon>
        <taxon>Mycobacteriaceae</taxon>
        <taxon>Mycobacterium</taxon>
        <taxon>Mycobacterium tuberculosis complex</taxon>
    </lineage>
</organism>
<dbReference type="Pfam" id="PF18993">
    <property type="entry name" value="Rv0078B"/>
    <property type="match status" value="1"/>
</dbReference>
<proteinExistence type="predicted"/>
<protein>
    <submittedName>
        <fullName evidence="2">Uncharacterized protein</fullName>
    </submittedName>
</protein>